<dbReference type="SUPFAM" id="SSF88713">
    <property type="entry name" value="Glycoside hydrolase/deacetylase"/>
    <property type="match status" value="1"/>
</dbReference>
<dbReference type="PANTHER" id="PTHR10587:SF133">
    <property type="entry name" value="CHITIN DEACETYLASE 1-RELATED"/>
    <property type="match status" value="1"/>
</dbReference>
<dbReference type="RefSeq" id="WP_323689192.1">
    <property type="nucleotide sequence ID" value="NZ_JAYGIM010000017.1"/>
</dbReference>
<dbReference type="InterPro" id="IPR002509">
    <property type="entry name" value="NODB_dom"/>
</dbReference>
<keyword evidence="5" id="KW-1185">Reference proteome</keyword>
<dbReference type="Pfam" id="PF01522">
    <property type="entry name" value="Polysacc_deac_1"/>
    <property type="match status" value="1"/>
</dbReference>
<dbReference type="PROSITE" id="PS51677">
    <property type="entry name" value="NODB"/>
    <property type="match status" value="1"/>
</dbReference>
<evidence type="ECO:0000256" key="1">
    <source>
        <dbReference type="ARBA" id="ARBA00022723"/>
    </source>
</evidence>
<dbReference type="EC" id="3.-.-.-" evidence="4"/>
<comment type="caution">
    <text evidence="4">The sequence shown here is derived from an EMBL/GenBank/DDBJ whole genome shotgun (WGS) entry which is preliminary data.</text>
</comment>
<keyword evidence="2 4" id="KW-0378">Hydrolase</keyword>
<dbReference type="Gene3D" id="3.20.20.370">
    <property type="entry name" value="Glycoside hydrolase/deacetylase"/>
    <property type="match status" value="1"/>
</dbReference>
<evidence type="ECO:0000313" key="4">
    <source>
        <dbReference type="EMBL" id="MEA5429068.1"/>
    </source>
</evidence>
<accession>A0ABU5SP88</accession>
<dbReference type="Proteomes" id="UP001302222">
    <property type="component" value="Unassembled WGS sequence"/>
</dbReference>
<reference evidence="4 5" key="1">
    <citation type="submission" date="2023-12" db="EMBL/GenBank/DDBJ databases">
        <title>Novel species of the genus Arcicella isolated from rivers.</title>
        <authorList>
            <person name="Lu H."/>
        </authorList>
    </citation>
    <scope>NUCLEOTIDE SEQUENCE [LARGE SCALE GENOMIC DNA]</scope>
    <source>
        <strain evidence="4 5">DC25W</strain>
    </source>
</reference>
<evidence type="ECO:0000256" key="2">
    <source>
        <dbReference type="ARBA" id="ARBA00022801"/>
    </source>
</evidence>
<gene>
    <name evidence="4" type="ORF">VB798_20935</name>
</gene>
<dbReference type="EMBL" id="JAYGIM010000017">
    <property type="protein sequence ID" value="MEA5429068.1"/>
    <property type="molecule type" value="Genomic_DNA"/>
</dbReference>
<sequence>MFIHKTNFLMRALHPDFVWNIKRDEKVIYLTFDDGPIPDITEFVLEELAKYQAKATFFCIGDNVRKHPEVFQKIIKQGHAVGNHTFNHLKGWITEDELYLKNFKECEAILENDFQIKYDSLLTKKKFRPPYGRIKKSQAKVILPSHEIIMWDVLSGDFSQELSPEKVLKKTIQHTENGSIVLFHDSIKANTNMSYALPRVLSHFSEKGFTFKAL</sequence>
<evidence type="ECO:0000259" key="3">
    <source>
        <dbReference type="PROSITE" id="PS51677"/>
    </source>
</evidence>
<proteinExistence type="predicted"/>
<dbReference type="InterPro" id="IPR050248">
    <property type="entry name" value="Polysacc_deacetylase_ArnD"/>
</dbReference>
<dbReference type="GO" id="GO:0016787">
    <property type="term" value="F:hydrolase activity"/>
    <property type="evidence" value="ECO:0007669"/>
    <property type="project" value="UniProtKB-KW"/>
</dbReference>
<evidence type="ECO:0000313" key="5">
    <source>
        <dbReference type="Proteomes" id="UP001302222"/>
    </source>
</evidence>
<dbReference type="InterPro" id="IPR011330">
    <property type="entry name" value="Glyco_hydro/deAcase_b/a-brl"/>
</dbReference>
<feature type="domain" description="NodB homology" evidence="3">
    <location>
        <begin position="26"/>
        <end position="212"/>
    </location>
</feature>
<organism evidence="4 5">
    <name type="scientific">Arcicella lustrica</name>
    <dbReference type="NCBI Taxonomy" id="2984196"/>
    <lineage>
        <taxon>Bacteria</taxon>
        <taxon>Pseudomonadati</taxon>
        <taxon>Bacteroidota</taxon>
        <taxon>Cytophagia</taxon>
        <taxon>Cytophagales</taxon>
        <taxon>Flectobacillaceae</taxon>
        <taxon>Arcicella</taxon>
    </lineage>
</organism>
<dbReference type="PANTHER" id="PTHR10587">
    <property type="entry name" value="GLYCOSYL TRANSFERASE-RELATED"/>
    <property type="match status" value="1"/>
</dbReference>
<name>A0ABU5SP88_9BACT</name>
<keyword evidence="1" id="KW-0479">Metal-binding</keyword>
<dbReference type="CDD" id="cd10917">
    <property type="entry name" value="CE4_NodB_like_6s_7s"/>
    <property type="match status" value="1"/>
</dbReference>
<protein>
    <submittedName>
        <fullName evidence="4">Polysaccharide deacetylase family protein</fullName>
        <ecNumber evidence="4">3.-.-.-</ecNumber>
    </submittedName>
</protein>